<keyword evidence="10" id="KW-0328">Glycosyltransferase</keyword>
<dbReference type="HAMAP" id="MF_01208">
    <property type="entry name" value="PyrE"/>
    <property type="match status" value="1"/>
</dbReference>
<evidence type="ECO:0000313" key="19">
    <source>
        <dbReference type="EMBL" id="GMH46887.1"/>
    </source>
</evidence>
<evidence type="ECO:0000256" key="8">
    <source>
        <dbReference type="ARBA" id="ARBA00012321"/>
    </source>
</evidence>
<evidence type="ECO:0000256" key="10">
    <source>
        <dbReference type="ARBA" id="ARBA00022676"/>
    </source>
</evidence>
<dbReference type="InterPro" id="IPR029057">
    <property type="entry name" value="PRTase-like"/>
</dbReference>
<dbReference type="PROSITE" id="PS00156">
    <property type="entry name" value="OMPDECASE"/>
    <property type="match status" value="1"/>
</dbReference>
<evidence type="ECO:0000313" key="20">
    <source>
        <dbReference type="Proteomes" id="UP001165122"/>
    </source>
</evidence>
<dbReference type="PANTHER" id="PTHR43375">
    <property type="entry name" value="OROTIDINE 5'-PHOSPHATE DECARBOXYLASE"/>
    <property type="match status" value="1"/>
</dbReference>
<organism evidence="19 20">
    <name type="scientific">Triparma laevis f. longispina</name>
    <dbReference type="NCBI Taxonomy" id="1714387"/>
    <lineage>
        <taxon>Eukaryota</taxon>
        <taxon>Sar</taxon>
        <taxon>Stramenopiles</taxon>
        <taxon>Ochrophyta</taxon>
        <taxon>Bolidophyceae</taxon>
        <taxon>Parmales</taxon>
        <taxon>Triparmaceae</taxon>
        <taxon>Triparma</taxon>
    </lineage>
</organism>
<dbReference type="SUPFAM" id="SSF51366">
    <property type="entry name" value="Ribulose-phoshate binding barrel"/>
    <property type="match status" value="1"/>
</dbReference>
<reference evidence="20" key="1">
    <citation type="journal article" date="2023" name="Commun. Biol.">
        <title>Genome analysis of Parmales, the sister group of diatoms, reveals the evolutionary specialization of diatoms from phago-mixotrophs to photoautotrophs.</title>
        <authorList>
            <person name="Ban H."/>
            <person name="Sato S."/>
            <person name="Yoshikawa S."/>
            <person name="Yamada K."/>
            <person name="Nakamura Y."/>
            <person name="Ichinomiya M."/>
            <person name="Sato N."/>
            <person name="Blanc-Mathieu R."/>
            <person name="Endo H."/>
            <person name="Kuwata A."/>
            <person name="Ogata H."/>
        </authorList>
    </citation>
    <scope>NUCLEOTIDE SEQUENCE [LARGE SCALE GENOMIC DNA]</scope>
    <source>
        <strain evidence="20">NIES 3700</strain>
    </source>
</reference>
<proteinExistence type="inferred from homology"/>
<dbReference type="InterPro" id="IPR001754">
    <property type="entry name" value="OMPdeCOase_dom"/>
</dbReference>
<dbReference type="Pfam" id="PF00156">
    <property type="entry name" value="Pribosyltran"/>
    <property type="match status" value="1"/>
</dbReference>
<dbReference type="EC" id="4.1.1.23" evidence="8"/>
<evidence type="ECO:0000256" key="2">
    <source>
        <dbReference type="ARBA" id="ARBA00004861"/>
    </source>
</evidence>
<keyword evidence="12" id="KW-0210">Decarboxylase</keyword>
<dbReference type="EC" id="2.4.2.10" evidence="7"/>
<dbReference type="OrthoDB" id="5553476at2759"/>
<dbReference type="GO" id="GO:0004588">
    <property type="term" value="F:orotate phosphoribosyltransferase activity"/>
    <property type="evidence" value="ECO:0007669"/>
    <property type="project" value="UniProtKB-EC"/>
</dbReference>
<comment type="similarity">
    <text evidence="5">Belongs to the OMP decarboxylase family. Type 2 subfamily.</text>
</comment>
<keyword evidence="13" id="KW-0665">Pyrimidine biosynthesis</keyword>
<evidence type="ECO:0000256" key="3">
    <source>
        <dbReference type="ARBA" id="ARBA00004889"/>
    </source>
</evidence>
<dbReference type="InterPro" id="IPR000836">
    <property type="entry name" value="PRTase_dom"/>
</dbReference>
<evidence type="ECO:0000256" key="5">
    <source>
        <dbReference type="ARBA" id="ARBA00008847"/>
    </source>
</evidence>
<accession>A0A9W6Z2D0</accession>
<evidence type="ECO:0000256" key="17">
    <source>
        <dbReference type="SAM" id="Coils"/>
    </source>
</evidence>
<evidence type="ECO:0000256" key="13">
    <source>
        <dbReference type="ARBA" id="ARBA00022975"/>
    </source>
</evidence>
<keyword evidence="17" id="KW-0175">Coiled coil</keyword>
<gene>
    <name evidence="19" type="ORF">TrLO_g5481</name>
</gene>
<dbReference type="Pfam" id="PF00215">
    <property type="entry name" value="OMPdecase"/>
    <property type="match status" value="1"/>
</dbReference>
<dbReference type="InterPro" id="IPR018089">
    <property type="entry name" value="OMPdecase_AS"/>
</dbReference>
<dbReference type="InterPro" id="IPR023031">
    <property type="entry name" value="OPRT"/>
</dbReference>
<dbReference type="Gene3D" id="3.40.50.2020">
    <property type="match status" value="1"/>
</dbReference>
<sequence length="507" mass="53202">MSFFSRITARSLSINSLLCVGLDPHLTELNVSPDADDDTVAASAASFCISIIEATHPYAVAYKPNVAFFESLGTPGHATLLKVLSTIPSSIPVLLDCKRGDIGSTASAYAIASYEKCKADGVTLSPLMGYDSVEPFITGDYAGKGGAFLLCKTSNPGSADLLAPIADKIAKLAGEWSKKANPTEMEPSLGLVVGATDSVALKNARRSAPTLWILSPGVGAQGGDLDAALTAGLDEEGSKMLIPVSRGISRKEDRGEAARKLRDDINEARERIKKSKGEGEEGIESFQTEFIEFALTQGVLKFGSFTLKSGRESPYFFNAGLFDSGAALFKLGKAYAASIMSSELATSASSVKFDVIFGPAYKGISLGAIVAAALYADYGVDVGFAYNRKEAKDHGEGGMLVGASMKGKKVLVVDDVISAGTAIRESHSMLTKIEAIPVGVSIALDRAEKRALDDPVSAVQAVARDLAIPVVSIVGLKQLFGFLSGSGEFDASILEAVTKYRSEYGVD</sequence>
<evidence type="ECO:0000256" key="14">
    <source>
        <dbReference type="ARBA" id="ARBA00023239"/>
    </source>
</evidence>
<dbReference type="InterPro" id="IPR004467">
    <property type="entry name" value="Or_phspho_trans_dom"/>
</dbReference>
<dbReference type="NCBIfam" id="TIGR00336">
    <property type="entry name" value="pyrE"/>
    <property type="match status" value="1"/>
</dbReference>
<dbReference type="PANTHER" id="PTHR43375:SF1">
    <property type="entry name" value="OROTIDINE 5'-PHOSPHATE DECARBOXYLASE"/>
    <property type="match status" value="1"/>
</dbReference>
<dbReference type="SMART" id="SM00934">
    <property type="entry name" value="OMPdecase"/>
    <property type="match status" value="1"/>
</dbReference>
<dbReference type="InterPro" id="IPR013785">
    <property type="entry name" value="Aldolase_TIM"/>
</dbReference>
<evidence type="ECO:0000256" key="12">
    <source>
        <dbReference type="ARBA" id="ARBA00022793"/>
    </source>
</evidence>
<comment type="similarity">
    <text evidence="4">Belongs to the purine/pyrimidine phosphoribosyltransferase family. PyrE subfamily.</text>
</comment>
<evidence type="ECO:0000256" key="1">
    <source>
        <dbReference type="ARBA" id="ARBA00003769"/>
    </source>
</evidence>
<dbReference type="CDD" id="cd04725">
    <property type="entry name" value="OMP_decarboxylase_like"/>
    <property type="match status" value="1"/>
</dbReference>
<evidence type="ECO:0000256" key="11">
    <source>
        <dbReference type="ARBA" id="ARBA00022679"/>
    </source>
</evidence>
<evidence type="ECO:0000256" key="7">
    <source>
        <dbReference type="ARBA" id="ARBA00011971"/>
    </source>
</evidence>
<feature type="coiled-coil region" evidence="17">
    <location>
        <begin position="251"/>
        <end position="278"/>
    </location>
</feature>
<keyword evidence="20" id="KW-1185">Reference proteome</keyword>
<keyword evidence="11" id="KW-0808">Transferase</keyword>
<evidence type="ECO:0000259" key="18">
    <source>
        <dbReference type="SMART" id="SM00934"/>
    </source>
</evidence>
<dbReference type="Proteomes" id="UP001165122">
    <property type="component" value="Unassembled WGS sequence"/>
</dbReference>
<dbReference type="AlphaFoldDB" id="A0A9W6Z2D0"/>
<dbReference type="EMBL" id="BRXW01000350">
    <property type="protein sequence ID" value="GMH46887.1"/>
    <property type="molecule type" value="Genomic_DNA"/>
</dbReference>
<keyword evidence="14" id="KW-0456">Lyase</keyword>
<dbReference type="Gene3D" id="3.20.20.70">
    <property type="entry name" value="Aldolase class I"/>
    <property type="match status" value="1"/>
</dbReference>
<evidence type="ECO:0000256" key="6">
    <source>
        <dbReference type="ARBA" id="ARBA00011738"/>
    </source>
</evidence>
<comment type="function">
    <text evidence="1">Catalyzes the transfer of a ribosyl phosphate group from 5-phosphoribose 1-diphosphate to orotate, leading to the formation of orotidine monophosphate (OMP).</text>
</comment>
<comment type="subunit">
    <text evidence="6">Homodimer.</text>
</comment>
<dbReference type="GO" id="GO:0006207">
    <property type="term" value="P:'de novo' pyrimidine nucleobase biosynthetic process"/>
    <property type="evidence" value="ECO:0007669"/>
    <property type="project" value="InterPro"/>
</dbReference>
<feature type="domain" description="Orotidine 5'-phosphate decarboxylase" evidence="18">
    <location>
        <begin position="17"/>
        <end position="261"/>
    </location>
</feature>
<evidence type="ECO:0000256" key="15">
    <source>
        <dbReference type="ARBA" id="ARBA00033428"/>
    </source>
</evidence>
<dbReference type="InterPro" id="IPR011995">
    <property type="entry name" value="OMPdecase_type-2"/>
</dbReference>
<evidence type="ECO:0000256" key="4">
    <source>
        <dbReference type="ARBA" id="ARBA00006340"/>
    </source>
</evidence>
<dbReference type="CDD" id="cd06223">
    <property type="entry name" value="PRTases_typeI"/>
    <property type="match status" value="1"/>
</dbReference>
<comment type="catalytic activity">
    <reaction evidence="16">
        <text>orotidine 5'-phosphate + H(+) = UMP + CO2</text>
        <dbReference type="Rhea" id="RHEA:11596"/>
        <dbReference type="ChEBI" id="CHEBI:15378"/>
        <dbReference type="ChEBI" id="CHEBI:16526"/>
        <dbReference type="ChEBI" id="CHEBI:57538"/>
        <dbReference type="ChEBI" id="CHEBI:57865"/>
        <dbReference type="EC" id="4.1.1.23"/>
    </reaction>
</comment>
<dbReference type="FunFam" id="3.40.50.2020:FF:000008">
    <property type="entry name" value="Orotate phosphoribosyltransferase"/>
    <property type="match status" value="1"/>
</dbReference>
<evidence type="ECO:0000256" key="16">
    <source>
        <dbReference type="ARBA" id="ARBA00049157"/>
    </source>
</evidence>
<dbReference type="InterPro" id="IPR011060">
    <property type="entry name" value="RibuloseP-bd_barrel"/>
</dbReference>
<comment type="pathway">
    <text evidence="2">Pyrimidine metabolism; UMP biosynthesis via de novo pathway; UMP from orotate: step 2/2.</text>
</comment>
<protein>
    <recommendedName>
        <fullName evidence="9">Orotidine 5'-phosphate decarboxylase</fullName>
        <ecNumber evidence="7">2.4.2.10</ecNumber>
        <ecNumber evidence="8">4.1.1.23</ecNumber>
    </recommendedName>
    <alternativeName>
        <fullName evidence="15">OMP decarboxylase</fullName>
    </alternativeName>
</protein>
<dbReference type="GO" id="GO:0006221">
    <property type="term" value="P:pyrimidine nucleotide biosynthetic process"/>
    <property type="evidence" value="ECO:0007669"/>
    <property type="project" value="UniProtKB-KW"/>
</dbReference>
<dbReference type="GO" id="GO:0004590">
    <property type="term" value="F:orotidine-5'-phosphate decarboxylase activity"/>
    <property type="evidence" value="ECO:0007669"/>
    <property type="project" value="UniProtKB-EC"/>
</dbReference>
<dbReference type="SUPFAM" id="SSF53271">
    <property type="entry name" value="PRTase-like"/>
    <property type="match status" value="1"/>
</dbReference>
<name>A0A9W6Z2D0_9STRA</name>
<comment type="caution">
    <text evidence="19">The sequence shown here is derived from an EMBL/GenBank/DDBJ whole genome shotgun (WGS) entry which is preliminary data.</text>
</comment>
<dbReference type="NCBIfam" id="TIGR02127">
    <property type="entry name" value="pyrF_sub2"/>
    <property type="match status" value="1"/>
</dbReference>
<evidence type="ECO:0000256" key="9">
    <source>
        <dbReference type="ARBA" id="ARBA00021923"/>
    </source>
</evidence>
<comment type="pathway">
    <text evidence="3">Pyrimidine metabolism; UMP biosynthesis via de novo pathway; UMP from orotate: step 1/2.</text>
</comment>